<accession>A0A6N7XIG6</accession>
<evidence type="ECO:0000313" key="1">
    <source>
        <dbReference type="EMBL" id="MSU01861.1"/>
    </source>
</evidence>
<sequence length="200" mass="24044">MNISESKTEFINIIEDFKREIEDTLNRSIYSSDIDELRLGYEGKFSKERFKEYLVKKNALHIVFKYIFIRMMSEGERLVNPKLNKEGITNWKEMSKNYRGDYLMLFKIASEDLRRIEKTRDFFEPTLYDKYLDKLEYSIFNKNNDNFIEKLRVYDFRTLDPNTAVSLFDSLYPSEDREKLQGFLDESHITTYLMTSLGLM</sequence>
<proteinExistence type="predicted"/>
<organism evidence="1 2">
    <name type="scientific">Tissierella pigra</name>
    <dbReference type="NCBI Taxonomy" id="2607614"/>
    <lineage>
        <taxon>Bacteria</taxon>
        <taxon>Bacillati</taxon>
        <taxon>Bacillota</taxon>
        <taxon>Tissierellia</taxon>
        <taxon>Tissierellales</taxon>
        <taxon>Tissierellaceae</taxon>
        <taxon>Tissierella</taxon>
    </lineage>
</organism>
<evidence type="ECO:0000313" key="2">
    <source>
        <dbReference type="Proteomes" id="UP000469523"/>
    </source>
</evidence>
<keyword evidence="2" id="KW-1185">Reference proteome</keyword>
<dbReference type="RefSeq" id="WP_154440319.1">
    <property type="nucleotide sequence ID" value="NZ_JAHLPJ010000001.1"/>
</dbReference>
<comment type="caution">
    <text evidence="1">The sequence shown here is derived from an EMBL/GenBank/DDBJ whole genome shotgun (WGS) entry which is preliminary data.</text>
</comment>
<dbReference type="EMBL" id="VUNQ01000020">
    <property type="protein sequence ID" value="MSU01861.1"/>
    <property type="molecule type" value="Genomic_DNA"/>
</dbReference>
<dbReference type="Proteomes" id="UP000469523">
    <property type="component" value="Unassembled WGS sequence"/>
</dbReference>
<gene>
    <name evidence="1" type="ORF">FYJ83_10315</name>
</gene>
<protein>
    <submittedName>
        <fullName evidence="1">Uncharacterized protein</fullName>
    </submittedName>
</protein>
<name>A0A6N7XIG6_9FIRM</name>
<reference evidence="1 2" key="1">
    <citation type="submission" date="2019-09" db="EMBL/GenBank/DDBJ databases">
        <title>In-depth cultivation of the pig gut microbiome towards novel bacterial diversity and tailored functional studies.</title>
        <authorList>
            <person name="Wylensek D."/>
            <person name="Hitch T.C.A."/>
            <person name="Clavel T."/>
        </authorList>
    </citation>
    <scope>NUCLEOTIDE SEQUENCE [LARGE SCALE GENOMIC DNA]</scope>
    <source>
        <strain evidence="1 2">WCA3-693-APC-4?</strain>
    </source>
</reference>
<dbReference type="AlphaFoldDB" id="A0A6N7XIG6"/>